<dbReference type="EMBL" id="CP157948">
    <property type="protein sequence ID" value="XBS88712.1"/>
    <property type="molecule type" value="Genomic_DNA"/>
</dbReference>
<evidence type="ECO:0000256" key="1">
    <source>
        <dbReference type="SAM" id="Phobius"/>
    </source>
</evidence>
<organism evidence="2">
    <name type="scientific">Rhodanobacter sp. IGA1.0</name>
    <dbReference type="NCBI Taxonomy" id="3158582"/>
    <lineage>
        <taxon>Bacteria</taxon>
        <taxon>Pseudomonadati</taxon>
        <taxon>Pseudomonadota</taxon>
        <taxon>Gammaproteobacteria</taxon>
        <taxon>Lysobacterales</taxon>
        <taxon>Rhodanobacteraceae</taxon>
        <taxon>Rhodanobacter</taxon>
    </lineage>
</organism>
<sequence length="145" mass="15818">MTSAPAIGFEYRPSRLLRAALLLIAGAALLATLLCMIPWWSKLLLAAIVLLSAALVLRRLASGPVAAAGWSADQAWTLRLHDHEDVPATLSSFRVLGEMILLRLRTDAHGTQMLLIATDNSDADTRRRLRMRLATIQAADALPRL</sequence>
<feature type="transmembrane region" description="Helical" evidence="1">
    <location>
        <begin position="16"/>
        <end position="33"/>
    </location>
</feature>
<name>A0AAU7QGR1_9GAMM</name>
<dbReference type="AlphaFoldDB" id="A0AAU7QGR1"/>
<keyword evidence="1" id="KW-1133">Transmembrane helix</keyword>
<dbReference type="Pfam" id="PF07254">
    <property type="entry name" value="Cpta_toxin"/>
    <property type="match status" value="1"/>
</dbReference>
<keyword evidence="1" id="KW-0472">Membrane</keyword>
<gene>
    <name evidence="2" type="ORF">ABNK63_09835</name>
</gene>
<protein>
    <submittedName>
        <fullName evidence="2">Protein YgfX</fullName>
    </submittedName>
</protein>
<dbReference type="InterPro" id="IPR009883">
    <property type="entry name" value="YgfX"/>
</dbReference>
<reference evidence="2" key="1">
    <citation type="submission" date="2024-06" db="EMBL/GenBank/DDBJ databases">
        <authorList>
            <person name="Sun Y."/>
        </authorList>
    </citation>
    <scope>NUCLEOTIDE SEQUENCE</scope>
    <source>
        <strain evidence="2">IGA1.0</strain>
    </source>
</reference>
<keyword evidence="1" id="KW-0812">Transmembrane</keyword>
<dbReference type="RefSeq" id="WP_007808041.1">
    <property type="nucleotide sequence ID" value="NZ_CP157948.1"/>
</dbReference>
<evidence type="ECO:0000313" key="2">
    <source>
        <dbReference type="EMBL" id="XBS88712.1"/>
    </source>
</evidence>
<proteinExistence type="predicted"/>
<accession>A0AAU7QGR1</accession>